<dbReference type="EMBL" id="KQ085885">
    <property type="protein sequence ID" value="KLO19667.1"/>
    <property type="molecule type" value="Genomic_DNA"/>
</dbReference>
<gene>
    <name evidence="1" type="ORF">SCHPADRAFT_817895</name>
</gene>
<dbReference type="Proteomes" id="UP000053477">
    <property type="component" value="Unassembled WGS sequence"/>
</dbReference>
<accession>A0A0H2S633</accession>
<organism evidence="1 2">
    <name type="scientific">Schizopora paradoxa</name>
    <dbReference type="NCBI Taxonomy" id="27342"/>
    <lineage>
        <taxon>Eukaryota</taxon>
        <taxon>Fungi</taxon>
        <taxon>Dikarya</taxon>
        <taxon>Basidiomycota</taxon>
        <taxon>Agaricomycotina</taxon>
        <taxon>Agaricomycetes</taxon>
        <taxon>Hymenochaetales</taxon>
        <taxon>Schizoporaceae</taxon>
        <taxon>Schizopora</taxon>
    </lineage>
</organism>
<dbReference type="InParanoid" id="A0A0H2S633"/>
<feature type="non-terminal residue" evidence="1">
    <location>
        <position position="1"/>
    </location>
</feature>
<protein>
    <submittedName>
        <fullName evidence="1">Uncharacterized protein</fullName>
    </submittedName>
</protein>
<reference evidence="1 2" key="1">
    <citation type="submission" date="2015-04" db="EMBL/GenBank/DDBJ databases">
        <title>Complete genome sequence of Schizopora paradoxa KUC8140, a cosmopolitan wood degrader in East Asia.</title>
        <authorList>
            <consortium name="DOE Joint Genome Institute"/>
            <person name="Min B."/>
            <person name="Park H."/>
            <person name="Jang Y."/>
            <person name="Kim J.-J."/>
            <person name="Kim K.H."/>
            <person name="Pangilinan J."/>
            <person name="Lipzen A."/>
            <person name="Riley R."/>
            <person name="Grigoriev I.V."/>
            <person name="Spatafora J.W."/>
            <person name="Choi I.-G."/>
        </authorList>
    </citation>
    <scope>NUCLEOTIDE SEQUENCE [LARGE SCALE GENOMIC DNA]</scope>
    <source>
        <strain evidence="1 2">KUC8140</strain>
    </source>
</reference>
<proteinExistence type="predicted"/>
<dbReference type="AlphaFoldDB" id="A0A0H2S633"/>
<dbReference type="OrthoDB" id="2748942at2759"/>
<keyword evidence="2" id="KW-1185">Reference proteome</keyword>
<evidence type="ECO:0000313" key="1">
    <source>
        <dbReference type="EMBL" id="KLO19667.1"/>
    </source>
</evidence>
<name>A0A0H2S633_9AGAM</name>
<evidence type="ECO:0000313" key="2">
    <source>
        <dbReference type="Proteomes" id="UP000053477"/>
    </source>
</evidence>
<sequence>IICTSPTCKFSPNHPIDCLPPTCVSTCWQYRRYPEQYTPQLNRYCPSCVAYGYKN</sequence>